<comment type="caution">
    <text evidence="4">The sequence shown here is derived from an EMBL/GenBank/DDBJ whole genome shotgun (WGS) entry which is preliminary data.</text>
</comment>
<dbReference type="Gene3D" id="3.30.830.10">
    <property type="entry name" value="Metalloenzyme, LuxS/M16 peptidase-like"/>
    <property type="match status" value="2"/>
</dbReference>
<feature type="coiled-coil region" evidence="1">
    <location>
        <begin position="321"/>
        <end position="348"/>
    </location>
</feature>
<keyword evidence="1" id="KW-0175">Coiled coil</keyword>
<dbReference type="PANTHER" id="PTHR11851">
    <property type="entry name" value="METALLOPROTEASE"/>
    <property type="match status" value="1"/>
</dbReference>
<proteinExistence type="predicted"/>
<evidence type="ECO:0000256" key="1">
    <source>
        <dbReference type="SAM" id="Coils"/>
    </source>
</evidence>
<dbReference type="InterPro" id="IPR011249">
    <property type="entry name" value="Metalloenz_LuxS/M16"/>
</dbReference>
<dbReference type="PANTHER" id="PTHR11851:SF224">
    <property type="entry name" value="PROCESSING PROTEASE"/>
    <property type="match status" value="1"/>
</dbReference>
<dbReference type="Pfam" id="PF05193">
    <property type="entry name" value="Peptidase_M16_C"/>
    <property type="match status" value="1"/>
</dbReference>
<name>A0A098LM97_9BACT</name>
<dbReference type="STRING" id="153721.MYP_4854"/>
<feature type="domain" description="Peptidase M16 N-terminal" evidence="2">
    <location>
        <begin position="43"/>
        <end position="159"/>
    </location>
</feature>
<dbReference type="InterPro" id="IPR050361">
    <property type="entry name" value="MPP/UQCRC_Complex"/>
</dbReference>
<dbReference type="AlphaFoldDB" id="A0A098LM97"/>
<evidence type="ECO:0000259" key="2">
    <source>
        <dbReference type="Pfam" id="PF00675"/>
    </source>
</evidence>
<gene>
    <name evidence="4" type="ORF">MYP_4854</name>
</gene>
<dbReference type="eggNOG" id="COG0612">
    <property type="taxonomic scope" value="Bacteria"/>
</dbReference>
<dbReference type="Pfam" id="PF00675">
    <property type="entry name" value="Peptidase_M16"/>
    <property type="match status" value="1"/>
</dbReference>
<feature type="domain" description="Peptidase M16 C-terminal" evidence="3">
    <location>
        <begin position="180"/>
        <end position="354"/>
    </location>
</feature>
<protein>
    <submittedName>
        <fullName evidence="4">Peptidase M16</fullName>
    </submittedName>
</protein>
<dbReference type="InterPro" id="IPR007863">
    <property type="entry name" value="Peptidase_M16_C"/>
</dbReference>
<dbReference type="Proteomes" id="UP000030185">
    <property type="component" value="Unassembled WGS sequence"/>
</dbReference>
<organism evidence="4 5">
    <name type="scientific">Sporocytophaga myxococcoides</name>
    <dbReference type="NCBI Taxonomy" id="153721"/>
    <lineage>
        <taxon>Bacteria</taxon>
        <taxon>Pseudomonadati</taxon>
        <taxon>Bacteroidota</taxon>
        <taxon>Cytophagia</taxon>
        <taxon>Cytophagales</taxon>
        <taxon>Cytophagaceae</taxon>
        <taxon>Sporocytophaga</taxon>
    </lineage>
</organism>
<accession>A0A098LM97</accession>
<dbReference type="GO" id="GO:0046872">
    <property type="term" value="F:metal ion binding"/>
    <property type="evidence" value="ECO:0007669"/>
    <property type="project" value="InterPro"/>
</dbReference>
<evidence type="ECO:0000313" key="5">
    <source>
        <dbReference type="Proteomes" id="UP000030185"/>
    </source>
</evidence>
<evidence type="ECO:0000313" key="4">
    <source>
        <dbReference type="EMBL" id="GAL87624.1"/>
    </source>
</evidence>
<reference evidence="4 5" key="1">
    <citation type="submission" date="2014-09" db="EMBL/GenBank/DDBJ databases">
        <title>Sporocytophaga myxococcoides PG-01 genome sequencing.</title>
        <authorList>
            <person name="Liu L."/>
            <person name="Gao P.J."/>
            <person name="Chen G.J."/>
            <person name="Wang L.S."/>
        </authorList>
    </citation>
    <scope>NUCLEOTIDE SEQUENCE [LARGE SCALE GENOMIC DNA]</scope>
    <source>
        <strain evidence="4 5">PG-01</strain>
    </source>
</reference>
<sequence length="422" mass="48094">MIRTQEPDLNQLAFHKILLPKQNTLNNSIPFYQLISGAQDVLRLEIIFKAGSLYEAKESVAHFTAKMLSEGTKDFSAKEIQEKIAFYGAFMELNSGFDRSALTVYCLARHLDKLLPIISQIIIEPTFPEQELETLKLISTQSLRVNQEKTAFLASARFRKLLFGQHPYGSCMSEAGINAISRDDLIQFHNKYYSLGNATILITGGGNTNYFNLINEHFGKHQLNIKNQIFDSIASWGNPNTEIIVKESSIQSSIRLGCQLFTIKHEDYFKTSVLIEILGGYFGSRLMKNIREDKGYTYGIHANFAVMKNNGYLVIGTDVNKENTKATLEEIYKEINLLKLDKVNLEELNLVKNYLKGSFINSINTTYSQVDKFKTLLFNNLPVNFYETYFNTLTNITAEEIQATALKYFQIENFYEVVVGNK</sequence>
<dbReference type="SUPFAM" id="SSF63411">
    <property type="entry name" value="LuxS/MPP-like metallohydrolase"/>
    <property type="match status" value="2"/>
</dbReference>
<keyword evidence="5" id="KW-1185">Reference proteome</keyword>
<dbReference type="InterPro" id="IPR011765">
    <property type="entry name" value="Pept_M16_N"/>
</dbReference>
<evidence type="ECO:0000259" key="3">
    <source>
        <dbReference type="Pfam" id="PF05193"/>
    </source>
</evidence>
<dbReference type="EMBL" id="BBLT01000014">
    <property type="protein sequence ID" value="GAL87624.1"/>
    <property type="molecule type" value="Genomic_DNA"/>
</dbReference>